<dbReference type="EMBL" id="LRDC01000018">
    <property type="protein sequence ID" value="KVX01976.1"/>
    <property type="molecule type" value="Genomic_DNA"/>
</dbReference>
<reference evidence="7 8" key="1">
    <citation type="submission" date="2016-01" db="EMBL/GenBank/DDBJ databases">
        <title>Draft genome of the antarctic isolate Shewanella frigidimarina Ag06-30.</title>
        <authorList>
            <person name="Parmeciano Di Noto G."/>
            <person name="Vazquez S."/>
            <person name="Mac Cormack W."/>
            <person name="Iriarte A."/>
            <person name="Quiroga C."/>
        </authorList>
    </citation>
    <scope>NUCLEOTIDE SEQUENCE [LARGE SCALE GENOMIC DNA]</scope>
    <source>
        <strain evidence="7 8">Ag06-30</strain>
    </source>
</reference>
<protein>
    <submittedName>
        <fullName evidence="7">Transporter</fullName>
    </submittedName>
</protein>
<feature type="transmembrane region" description="Helical" evidence="6">
    <location>
        <begin position="373"/>
        <end position="389"/>
    </location>
</feature>
<proteinExistence type="predicted"/>
<feature type="transmembrane region" description="Helical" evidence="6">
    <location>
        <begin position="149"/>
        <end position="168"/>
    </location>
</feature>
<feature type="transmembrane region" description="Helical" evidence="6">
    <location>
        <begin position="42"/>
        <end position="63"/>
    </location>
</feature>
<keyword evidence="4 6" id="KW-1133">Transmembrane helix</keyword>
<evidence type="ECO:0000313" key="7">
    <source>
        <dbReference type="EMBL" id="KVX01976.1"/>
    </source>
</evidence>
<evidence type="ECO:0000256" key="4">
    <source>
        <dbReference type="ARBA" id="ARBA00022989"/>
    </source>
</evidence>
<dbReference type="Proteomes" id="UP000055702">
    <property type="component" value="Unassembled WGS sequence"/>
</dbReference>
<feature type="transmembrane region" description="Helical" evidence="6">
    <location>
        <begin position="114"/>
        <end position="137"/>
    </location>
</feature>
<dbReference type="GO" id="GO:0022857">
    <property type="term" value="F:transmembrane transporter activity"/>
    <property type="evidence" value="ECO:0007669"/>
    <property type="project" value="InterPro"/>
</dbReference>
<accession>A0A106C0H5</accession>
<comment type="subcellular location">
    <subcellularLocation>
        <location evidence="1">Cell membrane</location>
        <topology evidence="1">Multi-pass membrane protein</topology>
    </subcellularLocation>
</comment>
<feature type="transmembrane region" description="Helical" evidence="6">
    <location>
        <begin position="221"/>
        <end position="243"/>
    </location>
</feature>
<keyword evidence="5 6" id="KW-0472">Membrane</keyword>
<dbReference type="PANTHER" id="PTHR42770:SF13">
    <property type="entry name" value="L-METHIONINE_BRANCHED-CHAIN AMINO ACID EXPORTER YJEH"/>
    <property type="match status" value="1"/>
</dbReference>
<feature type="transmembrane region" description="Helical" evidence="6">
    <location>
        <begin position="268"/>
        <end position="297"/>
    </location>
</feature>
<dbReference type="GeneID" id="41835656"/>
<dbReference type="AlphaFoldDB" id="A0A106C0H5"/>
<sequence>MNQMTATIGRWQGAGLMATTLLGTGVFILPQMTIEVAGSGSLLAWLLLTVAIIPVALVFGLLASRFPHAAGPAYFIEKAFGATAGRTIGLIFLLVIPIGAPAAILMTFQFLEALISISGLGQLVAELLIVAVLLLLNIKGIQVSAKLQFALTLLIVSVVAILFGASGLNVDQLETFAHSSHPQFSGVMLAMGIGFWSFLGIEAMTHLASDFRQPDKDLLPAMMMGTVLVGVIYLACTFLLLMVPTEGDGLAMISAFDYLLSNTFLGGYGAYIIGVLGIASGLATVNVYAASAARLLWSFSKEGILPRYFDKLNPHGVPFRALFAILGAMAVVIIVTFYSTQELEDLIAWSNGVFVIIYLLAMLSAAKLLSKRYLPLVIAGCLFCVGLGIALGSNMIYAIVLVLVVAPFMWWQKAHLTRKYLLNNSQG</sequence>
<feature type="transmembrane region" description="Helical" evidence="6">
    <location>
        <begin position="317"/>
        <end position="340"/>
    </location>
</feature>
<name>A0A106C0H5_SHEFR</name>
<evidence type="ECO:0000256" key="1">
    <source>
        <dbReference type="ARBA" id="ARBA00004651"/>
    </source>
</evidence>
<dbReference type="InterPro" id="IPR002293">
    <property type="entry name" value="AA/rel_permease1"/>
</dbReference>
<dbReference type="Gene3D" id="1.20.1740.10">
    <property type="entry name" value="Amino acid/polyamine transporter I"/>
    <property type="match status" value="1"/>
</dbReference>
<evidence type="ECO:0000256" key="2">
    <source>
        <dbReference type="ARBA" id="ARBA00022475"/>
    </source>
</evidence>
<feature type="transmembrane region" description="Helical" evidence="6">
    <location>
        <begin position="188"/>
        <end position="209"/>
    </location>
</feature>
<feature type="transmembrane region" description="Helical" evidence="6">
    <location>
        <begin position="12"/>
        <end position="30"/>
    </location>
</feature>
<dbReference type="NCBIfam" id="NF008245">
    <property type="entry name" value="PRK11021.1"/>
    <property type="match status" value="1"/>
</dbReference>
<keyword evidence="2" id="KW-1003">Cell membrane</keyword>
<evidence type="ECO:0000256" key="3">
    <source>
        <dbReference type="ARBA" id="ARBA00022692"/>
    </source>
</evidence>
<dbReference type="InterPro" id="IPR050367">
    <property type="entry name" value="APC_superfamily"/>
</dbReference>
<organism evidence="7">
    <name type="scientific">Shewanella frigidimarina</name>
    <dbReference type="NCBI Taxonomy" id="56812"/>
    <lineage>
        <taxon>Bacteria</taxon>
        <taxon>Pseudomonadati</taxon>
        <taxon>Pseudomonadota</taxon>
        <taxon>Gammaproteobacteria</taxon>
        <taxon>Alteromonadales</taxon>
        <taxon>Shewanellaceae</taxon>
        <taxon>Shewanella</taxon>
    </lineage>
</organism>
<feature type="transmembrane region" description="Helical" evidence="6">
    <location>
        <begin position="84"/>
        <end position="108"/>
    </location>
</feature>
<dbReference type="RefSeq" id="WP_011635775.1">
    <property type="nucleotide sequence ID" value="NZ_JBOZOX010000009.1"/>
</dbReference>
<evidence type="ECO:0000256" key="6">
    <source>
        <dbReference type="SAM" id="Phobius"/>
    </source>
</evidence>
<evidence type="ECO:0000256" key="5">
    <source>
        <dbReference type="ARBA" id="ARBA00023136"/>
    </source>
</evidence>
<dbReference type="Pfam" id="PF13520">
    <property type="entry name" value="AA_permease_2"/>
    <property type="match status" value="1"/>
</dbReference>
<feature type="transmembrane region" description="Helical" evidence="6">
    <location>
        <begin position="346"/>
        <end position="366"/>
    </location>
</feature>
<evidence type="ECO:0000313" key="8">
    <source>
        <dbReference type="Proteomes" id="UP000055702"/>
    </source>
</evidence>
<dbReference type="GO" id="GO:0005886">
    <property type="term" value="C:plasma membrane"/>
    <property type="evidence" value="ECO:0007669"/>
    <property type="project" value="UniProtKB-SubCell"/>
</dbReference>
<dbReference type="PIRSF" id="PIRSF006060">
    <property type="entry name" value="AA_transporter"/>
    <property type="match status" value="1"/>
</dbReference>
<keyword evidence="3 6" id="KW-0812">Transmembrane</keyword>
<comment type="caution">
    <text evidence="7">The sequence shown here is derived from an EMBL/GenBank/DDBJ whole genome shotgun (WGS) entry which is preliminary data.</text>
</comment>
<gene>
    <name evidence="7" type="ORF">AWJ07_05220</name>
</gene>
<dbReference type="OMA" id="PQRDFPI"/>
<dbReference type="PANTHER" id="PTHR42770">
    <property type="entry name" value="AMINO ACID TRANSPORTER-RELATED"/>
    <property type="match status" value="1"/>
</dbReference>